<keyword evidence="6 12" id="KW-0698">rRNA processing</keyword>
<dbReference type="PANTHER" id="PTHR30027:SF3">
    <property type="entry name" value="16S RRNA (URACIL(1498)-N(3))-METHYLTRANSFERASE"/>
    <property type="match status" value="1"/>
</dbReference>
<name>A0ABZ2C0R1_9PROT</name>
<keyword evidence="7 12" id="KW-0489">Methyltransferase</keyword>
<dbReference type="CDD" id="cd18084">
    <property type="entry name" value="RsmE-like"/>
    <property type="match status" value="1"/>
</dbReference>
<evidence type="ECO:0000256" key="9">
    <source>
        <dbReference type="ARBA" id="ARBA00022691"/>
    </source>
</evidence>
<evidence type="ECO:0000256" key="11">
    <source>
        <dbReference type="ARBA" id="ARBA00047944"/>
    </source>
</evidence>
<dbReference type="RefSeq" id="WP_331256429.1">
    <property type="nucleotide sequence ID" value="NZ_CP133270.1"/>
</dbReference>
<protein>
    <recommendedName>
        <fullName evidence="4 12">Ribosomal RNA small subunit methyltransferase E</fullName>
        <ecNumber evidence="3 12">2.1.1.193</ecNumber>
    </recommendedName>
</protein>
<dbReference type="NCBIfam" id="NF008696">
    <property type="entry name" value="PRK11713.3-5"/>
    <property type="match status" value="1"/>
</dbReference>
<gene>
    <name evidence="14" type="ORF">Bealeia1_00023</name>
</gene>
<dbReference type="InterPro" id="IPR015947">
    <property type="entry name" value="PUA-like_sf"/>
</dbReference>
<comment type="subcellular location">
    <subcellularLocation>
        <location evidence="1 12">Cytoplasm</location>
    </subcellularLocation>
</comment>
<reference evidence="14 15" key="1">
    <citation type="journal article" date="2024" name="Environ. Microbiol.">
        <title>Novel evolutionary insights on the interactions of the Holosporales (Alphaproteobacteria) with eukaryotic hosts from comparative genomics.</title>
        <authorList>
            <person name="Giovannini M."/>
            <person name="Petroni G."/>
            <person name="Castelli M."/>
        </authorList>
    </citation>
    <scope>NUCLEOTIDE SEQUENCE [LARGE SCALE GENOMIC DNA]</scope>
    <source>
        <strain evidence="14 15">US_Bl 15I1</strain>
    </source>
</reference>
<comment type="similarity">
    <text evidence="2 12">Belongs to the RNA methyltransferase RsmE family.</text>
</comment>
<dbReference type="EC" id="2.1.1.193" evidence="3 12"/>
<dbReference type="PIRSF" id="PIRSF015601">
    <property type="entry name" value="MTase_slr0722"/>
    <property type="match status" value="1"/>
</dbReference>
<evidence type="ECO:0000256" key="12">
    <source>
        <dbReference type="PIRNR" id="PIRNR015601"/>
    </source>
</evidence>
<evidence type="ECO:0000256" key="2">
    <source>
        <dbReference type="ARBA" id="ARBA00005528"/>
    </source>
</evidence>
<dbReference type="Gene3D" id="2.40.240.20">
    <property type="entry name" value="Hypothetical PUA domain-like, domain 1"/>
    <property type="match status" value="1"/>
</dbReference>
<keyword evidence="8 12" id="KW-0808">Transferase</keyword>
<evidence type="ECO:0000256" key="4">
    <source>
        <dbReference type="ARBA" id="ARBA00013673"/>
    </source>
</evidence>
<keyword evidence="9 12" id="KW-0949">S-adenosyl-L-methionine</keyword>
<evidence type="ECO:0000256" key="6">
    <source>
        <dbReference type="ARBA" id="ARBA00022552"/>
    </source>
</evidence>
<dbReference type="Proteomes" id="UP001330434">
    <property type="component" value="Chromosome"/>
</dbReference>
<dbReference type="NCBIfam" id="TIGR00046">
    <property type="entry name" value="RsmE family RNA methyltransferase"/>
    <property type="match status" value="1"/>
</dbReference>
<feature type="domain" description="Ribosomal RNA small subunit methyltransferase E methyltransferase" evidence="13">
    <location>
        <begin position="76"/>
        <end position="230"/>
    </location>
</feature>
<proteinExistence type="inferred from homology"/>
<keyword evidence="5 12" id="KW-0963">Cytoplasm</keyword>
<dbReference type="Gene3D" id="3.40.1280.10">
    <property type="match status" value="1"/>
</dbReference>
<dbReference type="GO" id="GO:0032259">
    <property type="term" value="P:methylation"/>
    <property type="evidence" value="ECO:0007669"/>
    <property type="project" value="UniProtKB-KW"/>
</dbReference>
<dbReference type="Pfam" id="PF04452">
    <property type="entry name" value="Methyltrans_RNA"/>
    <property type="match status" value="1"/>
</dbReference>
<dbReference type="InterPro" id="IPR006700">
    <property type="entry name" value="RsmE"/>
</dbReference>
<dbReference type="InterPro" id="IPR046886">
    <property type="entry name" value="RsmE_MTase_dom"/>
</dbReference>
<dbReference type="SUPFAM" id="SSF75217">
    <property type="entry name" value="alpha/beta knot"/>
    <property type="match status" value="1"/>
</dbReference>
<comment type="function">
    <text evidence="10 12">Specifically methylates the N3 position of the uracil ring of uridine 1498 (m3U1498) in 16S rRNA. Acts on the fully assembled 30S ribosomal subunit.</text>
</comment>
<dbReference type="InterPro" id="IPR029026">
    <property type="entry name" value="tRNA_m1G_MTases_N"/>
</dbReference>
<dbReference type="GO" id="GO:0008168">
    <property type="term" value="F:methyltransferase activity"/>
    <property type="evidence" value="ECO:0007669"/>
    <property type="project" value="UniProtKB-KW"/>
</dbReference>
<dbReference type="SUPFAM" id="SSF88697">
    <property type="entry name" value="PUA domain-like"/>
    <property type="match status" value="1"/>
</dbReference>
<evidence type="ECO:0000313" key="15">
    <source>
        <dbReference type="Proteomes" id="UP001330434"/>
    </source>
</evidence>
<comment type="catalytic activity">
    <reaction evidence="11 12">
        <text>uridine(1498) in 16S rRNA + S-adenosyl-L-methionine = N(3)-methyluridine(1498) in 16S rRNA + S-adenosyl-L-homocysteine + H(+)</text>
        <dbReference type="Rhea" id="RHEA:42920"/>
        <dbReference type="Rhea" id="RHEA-COMP:10283"/>
        <dbReference type="Rhea" id="RHEA-COMP:10284"/>
        <dbReference type="ChEBI" id="CHEBI:15378"/>
        <dbReference type="ChEBI" id="CHEBI:57856"/>
        <dbReference type="ChEBI" id="CHEBI:59789"/>
        <dbReference type="ChEBI" id="CHEBI:65315"/>
        <dbReference type="ChEBI" id="CHEBI:74502"/>
        <dbReference type="EC" id="2.1.1.193"/>
    </reaction>
</comment>
<organism evidence="14 15">
    <name type="scientific">Candidatus Bealeia paramacronuclearis</name>
    <dbReference type="NCBI Taxonomy" id="1921001"/>
    <lineage>
        <taxon>Bacteria</taxon>
        <taxon>Pseudomonadati</taxon>
        <taxon>Pseudomonadota</taxon>
        <taxon>Alphaproteobacteria</taxon>
        <taxon>Holosporales</taxon>
        <taxon>Holosporaceae</taxon>
        <taxon>Candidatus Bealeia</taxon>
    </lineage>
</organism>
<dbReference type="InterPro" id="IPR029028">
    <property type="entry name" value="Alpha/beta_knot_MTases"/>
</dbReference>
<evidence type="ECO:0000256" key="7">
    <source>
        <dbReference type="ARBA" id="ARBA00022603"/>
    </source>
</evidence>
<accession>A0ABZ2C0R1</accession>
<evidence type="ECO:0000259" key="13">
    <source>
        <dbReference type="Pfam" id="PF04452"/>
    </source>
</evidence>
<evidence type="ECO:0000313" key="14">
    <source>
        <dbReference type="EMBL" id="WVX65857.1"/>
    </source>
</evidence>
<sequence length="237" mass="27012">MSKIRIFVDASFQTGIRLPLNSTQEHYLLHVMRLKDSAPVHVFNGRDGEWVSQFISHKRHPQLLLQSQIFEQTPAPQMGLIFSPLKPKRLEFLIEKATELNVGRLYPTVMEHTAFPKVNLEKIQNYTIEAAEQSERLSIPDIQHPQKLFDLLNIWPQDHFIFWASERQNHSSLRIALANALPSLTFLIGPEGGFSPKEIQYLEKLPFIIPVSLGPTILRAETAALMCLSVGLQADLK</sequence>
<dbReference type="EMBL" id="CP133270">
    <property type="protein sequence ID" value="WVX65857.1"/>
    <property type="molecule type" value="Genomic_DNA"/>
</dbReference>
<evidence type="ECO:0000256" key="5">
    <source>
        <dbReference type="ARBA" id="ARBA00022490"/>
    </source>
</evidence>
<dbReference type="PANTHER" id="PTHR30027">
    <property type="entry name" value="RIBOSOMAL RNA SMALL SUBUNIT METHYLTRANSFERASE E"/>
    <property type="match status" value="1"/>
</dbReference>
<evidence type="ECO:0000256" key="1">
    <source>
        <dbReference type="ARBA" id="ARBA00004496"/>
    </source>
</evidence>
<evidence type="ECO:0000256" key="8">
    <source>
        <dbReference type="ARBA" id="ARBA00022679"/>
    </source>
</evidence>
<keyword evidence="15" id="KW-1185">Reference proteome</keyword>
<evidence type="ECO:0000256" key="10">
    <source>
        <dbReference type="ARBA" id="ARBA00025699"/>
    </source>
</evidence>
<evidence type="ECO:0000256" key="3">
    <source>
        <dbReference type="ARBA" id="ARBA00012328"/>
    </source>
</evidence>